<evidence type="ECO:0000313" key="6">
    <source>
        <dbReference type="Proteomes" id="UP001059597"/>
    </source>
</evidence>
<evidence type="ECO:0000313" key="5">
    <source>
        <dbReference type="EMBL" id="BDM68752.1"/>
    </source>
</evidence>
<dbReference type="Proteomes" id="UP001059597">
    <property type="component" value="Chromosome"/>
</dbReference>
<feature type="compositionally biased region" description="Low complexity" evidence="2">
    <location>
        <begin position="35"/>
        <end position="56"/>
    </location>
</feature>
<dbReference type="PROSITE" id="PS51762">
    <property type="entry name" value="GH16_2"/>
    <property type="match status" value="1"/>
</dbReference>
<gene>
    <name evidence="5" type="ORF">HEK616_22390</name>
</gene>
<feature type="chain" id="PRO_5046805013" description="GH16 domain-containing protein" evidence="3">
    <location>
        <begin position="24"/>
        <end position="275"/>
    </location>
</feature>
<protein>
    <recommendedName>
        <fullName evidence="4">GH16 domain-containing protein</fullName>
    </recommendedName>
</protein>
<dbReference type="PANTHER" id="PTHR10963:SF55">
    <property type="entry name" value="GLYCOSIDE HYDROLASE FAMILY 16 PROTEIN"/>
    <property type="match status" value="1"/>
</dbReference>
<accession>A0ABN6QRD1</accession>
<name>A0ABN6QRD1_STRNI</name>
<dbReference type="Pfam" id="PF26113">
    <property type="entry name" value="GH16_XgeA"/>
    <property type="match status" value="1"/>
</dbReference>
<evidence type="ECO:0000256" key="2">
    <source>
        <dbReference type="SAM" id="MobiDB-lite"/>
    </source>
</evidence>
<sequence>MHRLKVAATVLGIGALVSVPAIAEGAAKSSSQPSITTRPLAATAPRPASAGPAGIPGSWTTKFADEFNGTTLSRTWTPGWFGTGVTKPVNSKEQACYDSRNATLPGDGALHLKVKAGRSTCGGQTKPNTGALVSSNGRFSYTYGAVEWRAYLPSGGTQLANWPALWSNGQNWPTDGENDTMEGLGGKACFHFHSPSGGPGACVPGNLSGWHTFGADWEPGSVTYYYDGVKVGRIATGITTSPQYLIMDHTVSSSIGGPTVLPADMKVDYVRVWQH</sequence>
<proteinExistence type="inferred from homology"/>
<evidence type="ECO:0000256" key="1">
    <source>
        <dbReference type="ARBA" id="ARBA00006865"/>
    </source>
</evidence>
<evidence type="ECO:0000256" key="3">
    <source>
        <dbReference type="SAM" id="SignalP"/>
    </source>
</evidence>
<dbReference type="InterPro" id="IPR013320">
    <property type="entry name" value="ConA-like_dom_sf"/>
</dbReference>
<feature type="domain" description="GH16" evidence="4">
    <location>
        <begin position="39"/>
        <end position="275"/>
    </location>
</feature>
<dbReference type="SUPFAM" id="SSF49899">
    <property type="entry name" value="Concanavalin A-like lectins/glucanases"/>
    <property type="match status" value="1"/>
</dbReference>
<dbReference type="EMBL" id="AP026073">
    <property type="protein sequence ID" value="BDM68752.1"/>
    <property type="molecule type" value="Genomic_DNA"/>
</dbReference>
<feature type="region of interest" description="Disordered" evidence="2">
    <location>
        <begin position="27"/>
        <end position="56"/>
    </location>
</feature>
<comment type="similarity">
    <text evidence="1">Belongs to the glycosyl hydrolase 16 family.</text>
</comment>
<keyword evidence="6" id="KW-1185">Reference proteome</keyword>
<evidence type="ECO:0000259" key="4">
    <source>
        <dbReference type="PROSITE" id="PS51762"/>
    </source>
</evidence>
<dbReference type="InterPro" id="IPR000757">
    <property type="entry name" value="Beta-glucanase-like"/>
</dbReference>
<dbReference type="PANTHER" id="PTHR10963">
    <property type="entry name" value="GLYCOSYL HYDROLASE-RELATED"/>
    <property type="match status" value="1"/>
</dbReference>
<organism evidence="5 6">
    <name type="scientific">Streptomyces nigrescens</name>
    <dbReference type="NCBI Taxonomy" id="1920"/>
    <lineage>
        <taxon>Bacteria</taxon>
        <taxon>Bacillati</taxon>
        <taxon>Actinomycetota</taxon>
        <taxon>Actinomycetes</taxon>
        <taxon>Kitasatosporales</taxon>
        <taxon>Streptomycetaceae</taxon>
        <taxon>Streptomyces</taxon>
    </lineage>
</organism>
<feature type="signal peptide" evidence="3">
    <location>
        <begin position="1"/>
        <end position="23"/>
    </location>
</feature>
<dbReference type="RefSeq" id="WP_261952716.1">
    <property type="nucleotide sequence ID" value="NZ_AP026073.1"/>
</dbReference>
<reference evidence="5" key="1">
    <citation type="submission" date="2022-06" db="EMBL/GenBank/DDBJ databases">
        <title>Complete genome sequence of Streptomyces nigrescens HEK616.</title>
        <authorList>
            <person name="Asamizu S."/>
            <person name="Onaka H."/>
        </authorList>
    </citation>
    <scope>NUCLEOTIDE SEQUENCE</scope>
    <source>
        <strain evidence="5">HEK616</strain>
    </source>
</reference>
<keyword evidence="3" id="KW-0732">Signal</keyword>
<dbReference type="CDD" id="cd08023">
    <property type="entry name" value="GH16_laminarinase_like"/>
    <property type="match status" value="1"/>
</dbReference>
<dbReference type="InterPro" id="IPR050546">
    <property type="entry name" value="Glycosyl_Hydrlase_16"/>
</dbReference>
<dbReference type="Gene3D" id="2.60.120.200">
    <property type="match status" value="1"/>
</dbReference>